<proteinExistence type="predicted"/>
<keyword evidence="2" id="KW-1185">Reference proteome</keyword>
<protein>
    <submittedName>
        <fullName evidence="1">Uncharacterized protein</fullName>
    </submittedName>
</protein>
<reference evidence="1 2" key="1">
    <citation type="submission" date="2019-03" db="EMBL/GenBank/DDBJ databases">
        <title>Genomic Encyclopedia of Type Strains, Phase IV (KMG-IV): sequencing the most valuable type-strain genomes for metagenomic binning, comparative biology and taxonomic classification.</title>
        <authorList>
            <person name="Goeker M."/>
        </authorList>
    </citation>
    <scope>NUCLEOTIDE SEQUENCE [LARGE SCALE GENOMIC DNA]</scope>
    <source>
        <strain evidence="1 2">DSM 7445</strain>
    </source>
</reference>
<comment type="caution">
    <text evidence="1">The sequence shown here is derived from an EMBL/GenBank/DDBJ whole genome shotgun (WGS) entry which is preliminary data.</text>
</comment>
<name>A0A4R3HYQ2_PAULE</name>
<evidence type="ECO:0000313" key="1">
    <source>
        <dbReference type="EMBL" id="TCS36619.1"/>
    </source>
</evidence>
<sequence>MRMFFLRMWVMCRRLCGGPQHDRDRHMQCERQIESLLSQANPFATWNERANWMIDVAA</sequence>
<dbReference type="RefSeq" id="WP_165973797.1">
    <property type="nucleotide sequence ID" value="NZ_SLZQ01000006.1"/>
</dbReference>
<accession>A0A4R3HYQ2</accession>
<organism evidence="1 2">
    <name type="scientific">Paucimonas lemoignei</name>
    <name type="common">Pseudomonas lemoignei</name>
    <dbReference type="NCBI Taxonomy" id="29443"/>
    <lineage>
        <taxon>Bacteria</taxon>
        <taxon>Pseudomonadati</taxon>
        <taxon>Pseudomonadota</taxon>
        <taxon>Betaproteobacteria</taxon>
        <taxon>Burkholderiales</taxon>
        <taxon>Burkholderiaceae</taxon>
        <taxon>Paucimonas</taxon>
    </lineage>
</organism>
<evidence type="ECO:0000313" key="2">
    <source>
        <dbReference type="Proteomes" id="UP000295382"/>
    </source>
</evidence>
<gene>
    <name evidence="1" type="ORF">EDC30_106161</name>
</gene>
<dbReference type="Proteomes" id="UP000295382">
    <property type="component" value="Unassembled WGS sequence"/>
</dbReference>
<dbReference type="EMBL" id="SLZQ01000006">
    <property type="protein sequence ID" value="TCS36619.1"/>
    <property type="molecule type" value="Genomic_DNA"/>
</dbReference>
<dbReference type="AlphaFoldDB" id="A0A4R3HYQ2"/>